<organism evidence="2 3">
    <name type="scientific">Verticillium longisporum</name>
    <name type="common">Verticillium dahliae var. longisporum</name>
    <dbReference type="NCBI Taxonomy" id="100787"/>
    <lineage>
        <taxon>Eukaryota</taxon>
        <taxon>Fungi</taxon>
        <taxon>Dikarya</taxon>
        <taxon>Ascomycota</taxon>
        <taxon>Pezizomycotina</taxon>
        <taxon>Sordariomycetes</taxon>
        <taxon>Hypocreomycetidae</taxon>
        <taxon>Glomerellales</taxon>
        <taxon>Plectosphaerellaceae</taxon>
        <taxon>Verticillium</taxon>
    </lineage>
</organism>
<sequence>MYDYSPRPVMADASSYRRRQPRSRYGGRHGHYTGGYVFAGDAGYGGHHGHGYGGDGGGGGGCSGGDGGGGGGGGC</sequence>
<protein>
    <submittedName>
        <fullName evidence="2">Uncharacterized protein</fullName>
    </submittedName>
</protein>
<evidence type="ECO:0000313" key="2">
    <source>
        <dbReference type="EMBL" id="KAG7142607.1"/>
    </source>
</evidence>
<comment type="caution">
    <text evidence="2">The sequence shown here is derived from an EMBL/GenBank/DDBJ whole genome shotgun (WGS) entry which is preliminary data.</text>
</comment>
<name>A0A8I3A309_VERLO</name>
<evidence type="ECO:0000313" key="3">
    <source>
        <dbReference type="Proteomes" id="UP000689129"/>
    </source>
</evidence>
<proteinExistence type="predicted"/>
<feature type="region of interest" description="Disordered" evidence="1">
    <location>
        <begin position="1"/>
        <end position="30"/>
    </location>
</feature>
<feature type="region of interest" description="Disordered" evidence="1">
    <location>
        <begin position="55"/>
        <end position="75"/>
    </location>
</feature>
<dbReference type="EMBL" id="JAEMWZ010000015">
    <property type="protein sequence ID" value="KAG7142607.1"/>
    <property type="molecule type" value="Genomic_DNA"/>
</dbReference>
<accession>A0A8I3A309</accession>
<feature type="compositionally biased region" description="Basic residues" evidence="1">
    <location>
        <begin position="16"/>
        <end position="30"/>
    </location>
</feature>
<dbReference type="Proteomes" id="UP000689129">
    <property type="component" value="Unassembled WGS sequence"/>
</dbReference>
<reference evidence="2" key="1">
    <citation type="journal article" date="2021" name="Mol. Plant Pathol.">
        <title>A 20-kb lineage-specific genomic region tames virulence in pathogenic amphidiploid Verticillium longisporum.</title>
        <authorList>
            <person name="Harting R."/>
            <person name="Starke J."/>
            <person name="Kusch H."/>
            <person name="Poggeler S."/>
            <person name="Maurus I."/>
            <person name="Schluter R."/>
            <person name="Landesfeind M."/>
            <person name="Bulla I."/>
            <person name="Nowrousian M."/>
            <person name="de Jonge R."/>
            <person name="Stahlhut G."/>
            <person name="Hoff K.J."/>
            <person name="Asshauer K.P."/>
            <person name="Thurmer A."/>
            <person name="Stanke M."/>
            <person name="Daniel R."/>
            <person name="Morgenstern B."/>
            <person name="Thomma B.P.H.J."/>
            <person name="Kronstad J.W."/>
            <person name="Braus-Stromeyer S.A."/>
            <person name="Braus G.H."/>
        </authorList>
    </citation>
    <scope>NUCLEOTIDE SEQUENCE</scope>
    <source>
        <strain evidence="2">Vl32</strain>
    </source>
</reference>
<evidence type="ECO:0000256" key="1">
    <source>
        <dbReference type="SAM" id="MobiDB-lite"/>
    </source>
</evidence>
<gene>
    <name evidence="2" type="ORF">HYQ45_000974</name>
</gene>
<dbReference type="AlphaFoldDB" id="A0A8I3A309"/>